<keyword evidence="1" id="KW-1133">Transmembrane helix</keyword>
<proteinExistence type="predicted"/>
<organism evidence="2 3">
    <name type="scientific">Embleya hyalina</name>
    <dbReference type="NCBI Taxonomy" id="516124"/>
    <lineage>
        <taxon>Bacteria</taxon>
        <taxon>Bacillati</taxon>
        <taxon>Actinomycetota</taxon>
        <taxon>Actinomycetes</taxon>
        <taxon>Kitasatosporales</taxon>
        <taxon>Streptomycetaceae</taxon>
        <taxon>Embleya</taxon>
    </lineage>
</organism>
<name>A0A401YYJ0_9ACTN</name>
<dbReference type="AlphaFoldDB" id="A0A401YYJ0"/>
<evidence type="ECO:0000313" key="3">
    <source>
        <dbReference type="Proteomes" id="UP000286931"/>
    </source>
</evidence>
<evidence type="ECO:0000256" key="1">
    <source>
        <dbReference type="SAM" id="Phobius"/>
    </source>
</evidence>
<keyword evidence="1" id="KW-0472">Membrane</keyword>
<dbReference type="EMBL" id="BIFH01000034">
    <property type="protein sequence ID" value="GCD99689.1"/>
    <property type="molecule type" value="Genomic_DNA"/>
</dbReference>
<feature type="transmembrane region" description="Helical" evidence="1">
    <location>
        <begin position="49"/>
        <end position="68"/>
    </location>
</feature>
<accession>A0A401YYJ0</accession>
<gene>
    <name evidence="2" type="ORF">EHYA_07411</name>
</gene>
<sequence>MDTSLTRLTLLLLALAVAVLFAAMVAFATAVLSRLDGARPVACVERGAVTFLATLTVCVATLSLMVTAL</sequence>
<comment type="caution">
    <text evidence="2">The sequence shown here is derived from an EMBL/GenBank/DDBJ whole genome shotgun (WGS) entry which is preliminary data.</text>
</comment>
<dbReference type="RefSeq" id="WP_126641476.1">
    <property type="nucleotide sequence ID" value="NZ_BIFH01000034.1"/>
</dbReference>
<dbReference type="Proteomes" id="UP000286931">
    <property type="component" value="Unassembled WGS sequence"/>
</dbReference>
<reference evidence="2 3" key="1">
    <citation type="submission" date="2018-12" db="EMBL/GenBank/DDBJ databases">
        <title>Draft genome sequence of Embleya hyalina NBRC 13850T.</title>
        <authorList>
            <person name="Komaki H."/>
            <person name="Hosoyama A."/>
            <person name="Kimura A."/>
            <person name="Ichikawa N."/>
            <person name="Tamura T."/>
        </authorList>
    </citation>
    <scope>NUCLEOTIDE SEQUENCE [LARGE SCALE GENOMIC DNA]</scope>
    <source>
        <strain evidence="2 3">NBRC 13850</strain>
    </source>
</reference>
<protein>
    <submittedName>
        <fullName evidence="2">Uncharacterized protein</fullName>
    </submittedName>
</protein>
<keyword evidence="1" id="KW-0812">Transmembrane</keyword>
<evidence type="ECO:0000313" key="2">
    <source>
        <dbReference type="EMBL" id="GCD99689.1"/>
    </source>
</evidence>
<keyword evidence="3" id="KW-1185">Reference proteome</keyword>